<dbReference type="RefSeq" id="WP_050738804.1">
    <property type="nucleotide sequence ID" value="NZ_LGYO01000007.1"/>
</dbReference>
<keyword evidence="4" id="KW-0812">Transmembrane</keyword>
<keyword evidence="6" id="KW-1185">Reference proteome</keyword>
<dbReference type="GO" id="GO:0016757">
    <property type="term" value="F:glycosyltransferase activity"/>
    <property type="evidence" value="ECO:0007669"/>
    <property type="project" value="UniProtKB-KW"/>
</dbReference>
<keyword evidence="4" id="KW-0472">Membrane</keyword>
<proteinExistence type="inferred from homology"/>
<evidence type="ECO:0000256" key="3">
    <source>
        <dbReference type="ARBA" id="ARBA00022679"/>
    </source>
</evidence>
<keyword evidence="4" id="KW-1133">Transmembrane helix</keyword>
<evidence type="ECO:0000313" key="6">
    <source>
        <dbReference type="Proteomes" id="UP000036873"/>
    </source>
</evidence>
<dbReference type="PANTHER" id="PTHR43630">
    <property type="entry name" value="POLY-BETA-1,6-N-ACETYL-D-GLUCOSAMINE SYNTHASE"/>
    <property type="match status" value="1"/>
</dbReference>
<dbReference type="Gene3D" id="3.90.550.10">
    <property type="entry name" value="Spore Coat Polysaccharide Biosynthesis Protein SpsA, Chain A"/>
    <property type="match status" value="1"/>
</dbReference>
<feature type="transmembrane region" description="Helical" evidence="4">
    <location>
        <begin position="6"/>
        <end position="31"/>
    </location>
</feature>
<sequence>MVSQIFTLLFILGIPFFIYGTYYFVVGLFGYTKHNTYVQSPPKNRMVAIIAARNEAAVIGNLIESLHQQDYPQELMDIYVIPNNCTDDTEGVALAHGAKIMKCPAEVKSKGAALSQFFDYIFRENDVYDAFCVFDADNVVDRHFFTSMNNALVSGEKIAQGYRDSKNPDDSWISGCQSVFYWTLNRFLNLARHKLGWSATLNGTGFMMHADVVRKEGFNTFSLTEDIEFTTQCVIKGYRVAWVPEAITFDEHPLTFEQSWSQRKRWSTGTIQCFGQYSQQLLDCVIKDKNRSAMDMLMFLVAPFVQVLTCIYTVCSFIILGMLLINTSIWSNALTFSLAFSIGGVLCSVFFTAMVLWLEGKKIKQVNNISMFSFWFYLASWIPINILCFIKPIQIWEPIEHTQSVKISQMVK</sequence>
<dbReference type="AlphaFoldDB" id="A0A0L6U402"/>
<dbReference type="EMBL" id="LGYO01000007">
    <property type="protein sequence ID" value="KNZ43067.1"/>
    <property type="molecule type" value="Genomic_DNA"/>
</dbReference>
<name>A0A0L6U402_9FIRM</name>
<dbReference type="PATRIC" id="fig|52689.4.peg.3444"/>
<dbReference type="Pfam" id="PF13641">
    <property type="entry name" value="Glyco_tranf_2_3"/>
    <property type="match status" value="1"/>
</dbReference>
<dbReference type="InterPro" id="IPR029044">
    <property type="entry name" value="Nucleotide-diphossugar_trans"/>
</dbReference>
<dbReference type="SUPFAM" id="SSF53448">
    <property type="entry name" value="Nucleotide-diphospho-sugar transferases"/>
    <property type="match status" value="1"/>
</dbReference>
<evidence type="ECO:0000313" key="5">
    <source>
        <dbReference type="EMBL" id="KNZ43067.1"/>
    </source>
</evidence>
<dbReference type="CDD" id="cd06438">
    <property type="entry name" value="EpsO_like"/>
    <property type="match status" value="1"/>
</dbReference>
<keyword evidence="2" id="KW-0328">Glycosyltransferase</keyword>
<gene>
    <name evidence="5" type="ORF">AKG39_02620</name>
</gene>
<feature type="transmembrane region" description="Helical" evidence="4">
    <location>
        <begin position="297"/>
        <end position="325"/>
    </location>
</feature>
<dbReference type="STRING" id="52689.AKG39_02620"/>
<dbReference type="Proteomes" id="UP000036873">
    <property type="component" value="Unassembled WGS sequence"/>
</dbReference>
<organism evidence="5 6">
    <name type="scientific">Acetobacterium bakii</name>
    <dbReference type="NCBI Taxonomy" id="52689"/>
    <lineage>
        <taxon>Bacteria</taxon>
        <taxon>Bacillati</taxon>
        <taxon>Bacillota</taxon>
        <taxon>Clostridia</taxon>
        <taxon>Eubacteriales</taxon>
        <taxon>Eubacteriaceae</taxon>
        <taxon>Acetobacterium</taxon>
    </lineage>
</organism>
<feature type="transmembrane region" description="Helical" evidence="4">
    <location>
        <begin position="370"/>
        <end position="393"/>
    </location>
</feature>
<protein>
    <submittedName>
        <fullName evidence="5">Glycosyl transferase</fullName>
    </submittedName>
</protein>
<reference evidence="6" key="1">
    <citation type="submission" date="2015-07" db="EMBL/GenBank/DDBJ databases">
        <title>Draft genome sequence of Acetobacterium bakii DSM 8293, a potential psychrophilic chemical producer through syngas fermentation.</title>
        <authorList>
            <person name="Song Y."/>
            <person name="Hwang S."/>
            <person name="Cho B.-K."/>
        </authorList>
    </citation>
    <scope>NUCLEOTIDE SEQUENCE [LARGE SCALE GENOMIC DNA]</scope>
    <source>
        <strain evidence="6">DSM 8239</strain>
    </source>
</reference>
<accession>A0A0L6U402</accession>
<feature type="transmembrane region" description="Helical" evidence="4">
    <location>
        <begin position="337"/>
        <end position="358"/>
    </location>
</feature>
<comment type="similarity">
    <text evidence="1">Belongs to the glycosyltransferase 2 family.</text>
</comment>
<evidence type="ECO:0000256" key="4">
    <source>
        <dbReference type="SAM" id="Phobius"/>
    </source>
</evidence>
<dbReference type="PANTHER" id="PTHR43630:SF1">
    <property type="entry name" value="POLY-BETA-1,6-N-ACETYL-D-GLUCOSAMINE SYNTHASE"/>
    <property type="match status" value="1"/>
</dbReference>
<keyword evidence="3 5" id="KW-0808">Transferase</keyword>
<comment type="caution">
    <text evidence="5">The sequence shown here is derived from an EMBL/GenBank/DDBJ whole genome shotgun (WGS) entry which is preliminary data.</text>
</comment>
<evidence type="ECO:0000256" key="1">
    <source>
        <dbReference type="ARBA" id="ARBA00006739"/>
    </source>
</evidence>
<evidence type="ECO:0000256" key="2">
    <source>
        <dbReference type="ARBA" id="ARBA00022676"/>
    </source>
</evidence>